<dbReference type="RefSeq" id="WP_262428269.1">
    <property type="nucleotide sequence ID" value="NZ_JACRTG010000003.1"/>
</dbReference>
<accession>A0A926EQT6</accession>
<evidence type="ECO:0000256" key="1">
    <source>
        <dbReference type="SAM" id="Phobius"/>
    </source>
</evidence>
<keyword evidence="1" id="KW-0472">Membrane</keyword>
<evidence type="ECO:0000313" key="3">
    <source>
        <dbReference type="Proteomes" id="UP000601171"/>
    </source>
</evidence>
<keyword evidence="1" id="KW-1133">Transmembrane helix</keyword>
<feature type="transmembrane region" description="Helical" evidence="1">
    <location>
        <begin position="15"/>
        <end position="34"/>
    </location>
</feature>
<feature type="transmembrane region" description="Helical" evidence="1">
    <location>
        <begin position="253"/>
        <end position="274"/>
    </location>
</feature>
<proteinExistence type="predicted"/>
<dbReference type="Proteomes" id="UP000601171">
    <property type="component" value="Unassembled WGS sequence"/>
</dbReference>
<evidence type="ECO:0000313" key="2">
    <source>
        <dbReference type="EMBL" id="MBC8586805.1"/>
    </source>
</evidence>
<dbReference type="EMBL" id="JACRTG010000003">
    <property type="protein sequence ID" value="MBC8586805.1"/>
    <property type="molecule type" value="Genomic_DNA"/>
</dbReference>
<feature type="transmembrane region" description="Helical" evidence="1">
    <location>
        <begin position="108"/>
        <end position="133"/>
    </location>
</feature>
<name>A0A926EQT6_9FIRM</name>
<feature type="transmembrane region" description="Helical" evidence="1">
    <location>
        <begin position="185"/>
        <end position="205"/>
    </location>
</feature>
<feature type="transmembrane region" description="Helical" evidence="1">
    <location>
        <begin position="54"/>
        <end position="76"/>
    </location>
</feature>
<keyword evidence="3" id="KW-1185">Reference proteome</keyword>
<dbReference type="AlphaFoldDB" id="A0A926EQT6"/>
<organism evidence="2 3">
    <name type="scientific">Paratissierella segnis</name>
    <dbReference type="NCBI Taxonomy" id="2763679"/>
    <lineage>
        <taxon>Bacteria</taxon>
        <taxon>Bacillati</taxon>
        <taxon>Bacillota</taxon>
        <taxon>Tissierellia</taxon>
        <taxon>Tissierellales</taxon>
        <taxon>Tissierellaceae</taxon>
        <taxon>Paratissierella</taxon>
    </lineage>
</organism>
<keyword evidence="1" id="KW-0812">Transmembrane</keyword>
<gene>
    <name evidence="2" type="ORF">H8707_00940</name>
</gene>
<feature type="transmembrane region" description="Helical" evidence="1">
    <location>
        <begin position="145"/>
        <end position="173"/>
    </location>
</feature>
<sequence length="280" mass="31247">MFKYMRYEIKGTHKFMGLLILFVLGASTGIQLFALNASKKYNDGLDGFGKIPNLLMPLLVLMIFGAFVTALFYIIGSFRKELYEDRGYLTFSLPLSGNQILGSKMVAALMWAVAIGLSVIVYNALLGSILFGFDWVEGVKYVFNIIPSSFTITIGLFIILSSVITLLLIYFAITLSKVSIKNKKIGGLWFIIFLILNSFVNYLILKVSGVFPYYLDLNTFKITGLNSLITKSFMSYVDMGFFVTGNGTTLVNIFSFIFSILIAVGTFLGTSYLIERKIDL</sequence>
<comment type="caution">
    <text evidence="2">The sequence shown here is derived from an EMBL/GenBank/DDBJ whole genome shotgun (WGS) entry which is preliminary data.</text>
</comment>
<reference evidence="2" key="1">
    <citation type="submission" date="2020-08" db="EMBL/GenBank/DDBJ databases">
        <title>Genome public.</title>
        <authorList>
            <person name="Liu C."/>
            <person name="Sun Q."/>
        </authorList>
    </citation>
    <scope>NUCLEOTIDE SEQUENCE</scope>
    <source>
        <strain evidence="2">BX21</strain>
    </source>
</reference>
<protein>
    <submittedName>
        <fullName evidence="2">Uncharacterized protein</fullName>
    </submittedName>
</protein>